<feature type="non-terminal residue" evidence="4">
    <location>
        <position position="150"/>
    </location>
</feature>
<evidence type="ECO:0000256" key="2">
    <source>
        <dbReference type="ARBA" id="ARBA00008954"/>
    </source>
</evidence>
<gene>
    <name evidence="4" type="ORF">S06H3_04221</name>
</gene>
<name>X1JNW7_9ZZZZ</name>
<reference evidence="4" key="1">
    <citation type="journal article" date="2014" name="Front. Microbiol.">
        <title>High frequency of phylogenetically diverse reductive dehalogenase-homologous genes in deep subseafloor sedimentary metagenomes.</title>
        <authorList>
            <person name="Kawai M."/>
            <person name="Futagami T."/>
            <person name="Toyoda A."/>
            <person name="Takaki Y."/>
            <person name="Nishi S."/>
            <person name="Hori S."/>
            <person name="Arai W."/>
            <person name="Tsubouchi T."/>
            <person name="Morono Y."/>
            <person name="Uchiyama I."/>
            <person name="Ito T."/>
            <person name="Fujiyama A."/>
            <person name="Inagaki F."/>
            <person name="Takami H."/>
        </authorList>
    </citation>
    <scope>NUCLEOTIDE SEQUENCE</scope>
    <source>
        <strain evidence="4">Expedition CK06-06</strain>
    </source>
</reference>
<comment type="caution">
    <text evidence="4">The sequence shown here is derived from an EMBL/GenBank/DDBJ whole genome shotgun (WGS) entry which is preliminary data.</text>
</comment>
<evidence type="ECO:0000313" key="4">
    <source>
        <dbReference type="EMBL" id="GAH96441.1"/>
    </source>
</evidence>
<protein>
    <recommendedName>
        <fullName evidence="5">Aminotransferase class III-fold pyridoxal phosphate-dependent enzyme</fullName>
    </recommendedName>
</protein>
<sequence length="150" mass="17054">MAYLTFDFFPRDVKKIKTKYREIRTAIPNPQSVPVLQQLQKYEPRSMGGQPPIVWHRAEGFSVWDEYGNRWIDFSSGVLVANCGHLREEVKQEITAQLEQGLIHSYCFPNVPRAKLAKKLVSVAPEGFDKCFLLTTGAEAVENALKVART</sequence>
<comment type="similarity">
    <text evidence="2">Belongs to the class-III pyridoxal-phosphate-dependent aminotransferase family.</text>
</comment>
<dbReference type="GO" id="GO:0030170">
    <property type="term" value="F:pyridoxal phosphate binding"/>
    <property type="evidence" value="ECO:0007669"/>
    <property type="project" value="InterPro"/>
</dbReference>
<proteinExistence type="inferred from homology"/>
<dbReference type="GO" id="GO:0008483">
    <property type="term" value="F:transaminase activity"/>
    <property type="evidence" value="ECO:0007669"/>
    <property type="project" value="InterPro"/>
</dbReference>
<dbReference type="EMBL" id="BARV01001458">
    <property type="protein sequence ID" value="GAH96441.1"/>
    <property type="molecule type" value="Genomic_DNA"/>
</dbReference>
<accession>X1JNW7</accession>
<comment type="cofactor">
    <cofactor evidence="1">
        <name>pyridoxal 5'-phosphate</name>
        <dbReference type="ChEBI" id="CHEBI:597326"/>
    </cofactor>
</comment>
<dbReference type="PANTHER" id="PTHR11986">
    <property type="entry name" value="AMINOTRANSFERASE CLASS III"/>
    <property type="match status" value="1"/>
</dbReference>
<keyword evidence="3" id="KW-0663">Pyridoxal phosphate</keyword>
<dbReference type="InterPro" id="IPR015422">
    <property type="entry name" value="PyrdxlP-dep_Trfase_small"/>
</dbReference>
<dbReference type="InterPro" id="IPR050103">
    <property type="entry name" value="Class-III_PLP-dep_AT"/>
</dbReference>
<dbReference type="InterPro" id="IPR005814">
    <property type="entry name" value="Aminotrans_3"/>
</dbReference>
<dbReference type="GO" id="GO:0042802">
    <property type="term" value="F:identical protein binding"/>
    <property type="evidence" value="ECO:0007669"/>
    <property type="project" value="TreeGrafter"/>
</dbReference>
<dbReference type="AlphaFoldDB" id="X1JNW7"/>
<dbReference type="SUPFAM" id="SSF53383">
    <property type="entry name" value="PLP-dependent transferases"/>
    <property type="match status" value="1"/>
</dbReference>
<evidence type="ECO:0008006" key="5">
    <source>
        <dbReference type="Google" id="ProtNLM"/>
    </source>
</evidence>
<evidence type="ECO:0000256" key="1">
    <source>
        <dbReference type="ARBA" id="ARBA00001933"/>
    </source>
</evidence>
<organism evidence="4">
    <name type="scientific">marine sediment metagenome</name>
    <dbReference type="NCBI Taxonomy" id="412755"/>
    <lineage>
        <taxon>unclassified sequences</taxon>
        <taxon>metagenomes</taxon>
        <taxon>ecological metagenomes</taxon>
    </lineage>
</organism>
<dbReference type="InterPro" id="IPR015424">
    <property type="entry name" value="PyrdxlP-dep_Trfase"/>
</dbReference>
<dbReference type="Pfam" id="PF00202">
    <property type="entry name" value="Aminotran_3"/>
    <property type="match status" value="1"/>
</dbReference>
<dbReference type="Gene3D" id="3.40.640.10">
    <property type="entry name" value="Type I PLP-dependent aspartate aminotransferase-like (Major domain)"/>
    <property type="match status" value="1"/>
</dbReference>
<evidence type="ECO:0000256" key="3">
    <source>
        <dbReference type="ARBA" id="ARBA00022898"/>
    </source>
</evidence>
<dbReference type="InterPro" id="IPR015421">
    <property type="entry name" value="PyrdxlP-dep_Trfase_major"/>
</dbReference>
<dbReference type="Gene3D" id="3.90.1150.10">
    <property type="entry name" value="Aspartate Aminotransferase, domain 1"/>
    <property type="match status" value="1"/>
</dbReference>
<dbReference type="PANTHER" id="PTHR11986:SF58">
    <property type="entry name" value="LEUCINE_METHIONINE RACEMASE"/>
    <property type="match status" value="1"/>
</dbReference>